<dbReference type="PANTHER" id="PTHR33674">
    <property type="entry name" value="METHIONINE-S-OXIDE REDUCTASE"/>
    <property type="match status" value="1"/>
</dbReference>
<dbReference type="AlphaFoldDB" id="A0AAX6HTL8"/>
<reference evidence="1" key="2">
    <citation type="submission" date="2023-04" db="EMBL/GenBank/DDBJ databases">
        <authorList>
            <person name="Bruccoleri R.E."/>
            <person name="Oakeley E.J."/>
            <person name="Faust A.-M."/>
            <person name="Dessus-Babus S."/>
            <person name="Altorfer M."/>
            <person name="Burckhardt D."/>
            <person name="Oertli M."/>
            <person name="Naumann U."/>
            <person name="Petersen F."/>
            <person name="Wong J."/>
        </authorList>
    </citation>
    <scope>NUCLEOTIDE SEQUENCE</scope>
    <source>
        <strain evidence="1">GSM-AAB239-AS_SAM_17_03QT</strain>
        <tissue evidence="1">Leaf</tissue>
    </source>
</reference>
<organism evidence="1 2">
    <name type="scientific">Iris pallida</name>
    <name type="common">Sweet iris</name>
    <dbReference type="NCBI Taxonomy" id="29817"/>
    <lineage>
        <taxon>Eukaryota</taxon>
        <taxon>Viridiplantae</taxon>
        <taxon>Streptophyta</taxon>
        <taxon>Embryophyta</taxon>
        <taxon>Tracheophyta</taxon>
        <taxon>Spermatophyta</taxon>
        <taxon>Magnoliopsida</taxon>
        <taxon>Liliopsida</taxon>
        <taxon>Asparagales</taxon>
        <taxon>Iridaceae</taxon>
        <taxon>Iridoideae</taxon>
        <taxon>Irideae</taxon>
        <taxon>Iris</taxon>
    </lineage>
</organism>
<reference evidence="1" key="1">
    <citation type="journal article" date="2023" name="GigaByte">
        <title>Genome assembly of the bearded iris, Iris pallida Lam.</title>
        <authorList>
            <person name="Bruccoleri R.E."/>
            <person name="Oakeley E.J."/>
            <person name="Faust A.M.E."/>
            <person name="Altorfer M."/>
            <person name="Dessus-Babus S."/>
            <person name="Burckhardt D."/>
            <person name="Oertli M."/>
            <person name="Naumann U."/>
            <person name="Petersen F."/>
            <person name="Wong J."/>
        </authorList>
    </citation>
    <scope>NUCLEOTIDE SEQUENCE</scope>
    <source>
        <strain evidence="1">GSM-AAB239-AS_SAM_17_03QT</strain>
    </source>
</reference>
<comment type="caution">
    <text evidence="1">The sequence shown here is derived from an EMBL/GenBank/DDBJ whole genome shotgun (WGS) entry which is preliminary data.</text>
</comment>
<dbReference type="Proteomes" id="UP001140949">
    <property type="component" value="Unassembled WGS sequence"/>
</dbReference>
<dbReference type="Pfam" id="PF24046">
    <property type="entry name" value="At4g08330"/>
    <property type="match status" value="1"/>
</dbReference>
<sequence>MMFLQDGYGNGTPPRILEHFSSQRDVIYSCGSCGYTLNLSSSNRNTGDLGSKYTKSMKKGVVPFYTIDESRFTHTDELKCLPYFSSRNLWGLFRRRTKLLCRQCGNYIGTAYEEGSHSIGSDNSDSSSGNGVGASKRYNIRIRALQPSSGDPSSPLVI</sequence>
<dbReference type="InterPro" id="IPR045282">
    <property type="entry name" value="At4g08330-like"/>
</dbReference>
<gene>
    <name evidence="1" type="ORF">M6B38_292400</name>
</gene>
<proteinExistence type="predicted"/>
<dbReference type="PANTHER" id="PTHR33674:SF8">
    <property type="entry name" value="OS01G0833400 PROTEIN"/>
    <property type="match status" value="1"/>
</dbReference>
<accession>A0AAX6HTL8</accession>
<name>A0AAX6HTL8_IRIPA</name>
<protein>
    <submittedName>
        <fullName evidence="1">Uncharacterized protein</fullName>
    </submittedName>
</protein>
<evidence type="ECO:0000313" key="1">
    <source>
        <dbReference type="EMBL" id="KAJ6844400.1"/>
    </source>
</evidence>
<evidence type="ECO:0000313" key="2">
    <source>
        <dbReference type="Proteomes" id="UP001140949"/>
    </source>
</evidence>
<keyword evidence="2" id="KW-1185">Reference proteome</keyword>
<dbReference type="EMBL" id="JANAVB010006599">
    <property type="protein sequence ID" value="KAJ6844400.1"/>
    <property type="molecule type" value="Genomic_DNA"/>
</dbReference>